<sequence length="339" mass="35431">MTMMEQLGMRLPIVAAPMAGGPSTPELVTAAARAGGIGFLAAGYKSPEQLAEQIDQVSAATDRFGVNLFAPTPVRIGAEAYADYRRRLEPWALHYGVSLPESPAEDDDRWEEKLAVLEEHPVSAVSVTFGLPSSTDIRRLQRTGAAVLQTVTTVTEAEHADIAGADALIIQSHEAGGHSGTWTPAAPPAPVELEEMLLHIRAATDLPLWAAGGISTPDRVREVRAAGAEAAVVGTILLRTGESGANPVHQEALAAADREATIITSAFSGRPARALENEFAAALTGVAPLGFPALHHLTAPLRRAAAAAGDPEGLNLWAGTGWRDASPGPAEELLRRLGS</sequence>
<dbReference type="CDD" id="cd04730">
    <property type="entry name" value="NPD_like"/>
    <property type="match status" value="1"/>
</dbReference>
<dbReference type="Gene3D" id="3.20.20.70">
    <property type="entry name" value="Aldolase class I"/>
    <property type="match status" value="1"/>
</dbReference>
<comment type="caution">
    <text evidence="10">The sequence shown here is derived from an EMBL/GenBank/DDBJ whole genome shotgun (WGS) entry which is preliminary data.</text>
</comment>
<evidence type="ECO:0000256" key="4">
    <source>
        <dbReference type="ARBA" id="ARBA00022630"/>
    </source>
</evidence>
<dbReference type="PANTHER" id="PTHR42747">
    <property type="entry name" value="NITRONATE MONOOXYGENASE-RELATED"/>
    <property type="match status" value="1"/>
</dbReference>
<keyword evidence="6" id="KW-0560">Oxidoreductase</keyword>
<reference evidence="10" key="1">
    <citation type="journal article" date="2014" name="Int. J. Syst. Evol. Microbiol.">
        <title>Complete genome sequence of Corynebacterium casei LMG S-19264T (=DSM 44701T), isolated from a smear-ripened cheese.</title>
        <authorList>
            <consortium name="US DOE Joint Genome Institute (JGI-PGF)"/>
            <person name="Walter F."/>
            <person name="Albersmeier A."/>
            <person name="Kalinowski J."/>
            <person name="Ruckert C."/>
        </authorList>
    </citation>
    <scope>NUCLEOTIDE SEQUENCE</scope>
    <source>
        <strain evidence="10">CGMCC 1.15388</strain>
    </source>
</reference>
<keyword evidence="4" id="KW-0285">Flavoprotein</keyword>
<evidence type="ECO:0000256" key="9">
    <source>
        <dbReference type="ARBA" id="ARBA00049401"/>
    </source>
</evidence>
<evidence type="ECO:0000256" key="8">
    <source>
        <dbReference type="ARBA" id="ARBA00031155"/>
    </source>
</evidence>
<evidence type="ECO:0000256" key="2">
    <source>
        <dbReference type="ARBA" id="ARBA00009881"/>
    </source>
</evidence>
<dbReference type="GO" id="GO:0018580">
    <property type="term" value="F:nitronate monooxygenase activity"/>
    <property type="evidence" value="ECO:0007669"/>
    <property type="project" value="InterPro"/>
</dbReference>
<name>A0A917AP85_9MICC</name>
<dbReference type="InterPro" id="IPR013785">
    <property type="entry name" value="Aldolase_TIM"/>
</dbReference>
<evidence type="ECO:0000256" key="5">
    <source>
        <dbReference type="ARBA" id="ARBA00022643"/>
    </source>
</evidence>
<evidence type="ECO:0000256" key="1">
    <source>
        <dbReference type="ARBA" id="ARBA00001917"/>
    </source>
</evidence>
<comment type="catalytic activity">
    <reaction evidence="9">
        <text>3 propionate 3-nitronate + 3 O2 + H2O = 3 3-oxopropanoate + 2 nitrate + nitrite + H2O2 + 3 H(+)</text>
        <dbReference type="Rhea" id="RHEA:57332"/>
        <dbReference type="ChEBI" id="CHEBI:15377"/>
        <dbReference type="ChEBI" id="CHEBI:15378"/>
        <dbReference type="ChEBI" id="CHEBI:15379"/>
        <dbReference type="ChEBI" id="CHEBI:16240"/>
        <dbReference type="ChEBI" id="CHEBI:16301"/>
        <dbReference type="ChEBI" id="CHEBI:17632"/>
        <dbReference type="ChEBI" id="CHEBI:33190"/>
        <dbReference type="ChEBI" id="CHEBI:136067"/>
    </reaction>
</comment>
<organism evidence="10 11">
    <name type="scientific">Nesterenkonia cremea</name>
    <dbReference type="NCBI Taxonomy" id="1882340"/>
    <lineage>
        <taxon>Bacteria</taxon>
        <taxon>Bacillati</taxon>
        <taxon>Actinomycetota</taxon>
        <taxon>Actinomycetes</taxon>
        <taxon>Micrococcales</taxon>
        <taxon>Micrococcaceae</taxon>
        <taxon>Nesterenkonia</taxon>
    </lineage>
</organism>
<dbReference type="InterPro" id="IPR004136">
    <property type="entry name" value="NMO"/>
</dbReference>
<dbReference type="SUPFAM" id="SSF51412">
    <property type="entry name" value="Inosine monophosphate dehydrogenase (IMPDH)"/>
    <property type="match status" value="1"/>
</dbReference>
<evidence type="ECO:0000256" key="7">
    <source>
        <dbReference type="ARBA" id="ARBA00023033"/>
    </source>
</evidence>
<accession>A0A917AP85</accession>
<keyword evidence="3" id="KW-0216">Detoxification</keyword>
<dbReference type="Pfam" id="PF03060">
    <property type="entry name" value="NMO"/>
    <property type="match status" value="1"/>
</dbReference>
<comment type="similarity">
    <text evidence="2">Belongs to the nitronate monooxygenase family. NMO class I subfamily.</text>
</comment>
<gene>
    <name evidence="10" type="ORF">GCM10011401_08270</name>
</gene>
<keyword evidence="11" id="KW-1185">Reference proteome</keyword>
<evidence type="ECO:0000256" key="6">
    <source>
        <dbReference type="ARBA" id="ARBA00023002"/>
    </source>
</evidence>
<evidence type="ECO:0000313" key="11">
    <source>
        <dbReference type="Proteomes" id="UP000633136"/>
    </source>
</evidence>
<dbReference type="EMBL" id="BMIS01000002">
    <property type="protein sequence ID" value="GGE63503.1"/>
    <property type="molecule type" value="Genomic_DNA"/>
</dbReference>
<dbReference type="RefSeq" id="WP_188682919.1">
    <property type="nucleotide sequence ID" value="NZ_BMIS01000002.1"/>
</dbReference>
<keyword evidence="5" id="KW-0288">FMN</keyword>
<comment type="cofactor">
    <cofactor evidence="1">
        <name>FMN</name>
        <dbReference type="ChEBI" id="CHEBI:58210"/>
    </cofactor>
</comment>
<dbReference type="AlphaFoldDB" id="A0A917AP85"/>
<reference evidence="10" key="2">
    <citation type="submission" date="2020-09" db="EMBL/GenBank/DDBJ databases">
        <authorList>
            <person name="Sun Q."/>
            <person name="Zhou Y."/>
        </authorList>
    </citation>
    <scope>NUCLEOTIDE SEQUENCE</scope>
    <source>
        <strain evidence="10">CGMCC 1.15388</strain>
    </source>
</reference>
<dbReference type="PANTHER" id="PTHR42747:SF3">
    <property type="entry name" value="NITRONATE MONOOXYGENASE-RELATED"/>
    <property type="match status" value="1"/>
</dbReference>
<proteinExistence type="inferred from homology"/>
<dbReference type="Proteomes" id="UP000633136">
    <property type="component" value="Unassembled WGS sequence"/>
</dbReference>
<protein>
    <recommendedName>
        <fullName evidence="8">Propionate 3-nitronate monooxygenase</fullName>
    </recommendedName>
</protein>
<dbReference type="GO" id="GO:0009636">
    <property type="term" value="P:response to toxic substance"/>
    <property type="evidence" value="ECO:0007669"/>
    <property type="project" value="UniProtKB-KW"/>
</dbReference>
<keyword evidence="7" id="KW-0503">Monooxygenase</keyword>
<evidence type="ECO:0000256" key="3">
    <source>
        <dbReference type="ARBA" id="ARBA00022575"/>
    </source>
</evidence>
<evidence type="ECO:0000313" key="10">
    <source>
        <dbReference type="EMBL" id="GGE63503.1"/>
    </source>
</evidence>